<keyword evidence="5" id="KW-1185">Reference proteome</keyword>
<protein>
    <submittedName>
        <fullName evidence="4">Virulence factor Mce-like protein</fullName>
    </submittedName>
</protein>
<dbReference type="Pfam" id="PF02470">
    <property type="entry name" value="MlaD"/>
    <property type="match status" value="1"/>
</dbReference>
<evidence type="ECO:0000313" key="4">
    <source>
        <dbReference type="EMBL" id="TDP95169.1"/>
    </source>
</evidence>
<dbReference type="InterPro" id="IPR005693">
    <property type="entry name" value="Mce"/>
</dbReference>
<dbReference type="InterPro" id="IPR003399">
    <property type="entry name" value="Mce/MlaD"/>
</dbReference>
<evidence type="ECO:0000256" key="1">
    <source>
        <dbReference type="SAM" id="MobiDB-lite"/>
    </source>
</evidence>
<feature type="domain" description="Mce/MlaD" evidence="2">
    <location>
        <begin position="37"/>
        <end position="111"/>
    </location>
</feature>
<feature type="compositionally biased region" description="Low complexity" evidence="1">
    <location>
        <begin position="357"/>
        <end position="368"/>
    </location>
</feature>
<dbReference type="EMBL" id="SNXZ01000005">
    <property type="protein sequence ID" value="TDP95169.1"/>
    <property type="molecule type" value="Genomic_DNA"/>
</dbReference>
<dbReference type="PANTHER" id="PTHR33371">
    <property type="entry name" value="INTERMEMBRANE PHOSPHOLIPID TRANSPORT SYSTEM BINDING PROTEIN MLAD-RELATED"/>
    <property type="match status" value="1"/>
</dbReference>
<dbReference type="Pfam" id="PF11887">
    <property type="entry name" value="Mce4_CUP1"/>
    <property type="match status" value="1"/>
</dbReference>
<comment type="caution">
    <text evidence="4">The sequence shown here is derived from an EMBL/GenBank/DDBJ whole genome shotgun (WGS) entry which is preliminary data.</text>
</comment>
<dbReference type="InterPro" id="IPR052336">
    <property type="entry name" value="MlaD_Phospholipid_Transporter"/>
</dbReference>
<evidence type="ECO:0000313" key="5">
    <source>
        <dbReference type="Proteomes" id="UP000295444"/>
    </source>
</evidence>
<feature type="region of interest" description="Disordered" evidence="1">
    <location>
        <begin position="351"/>
        <end position="377"/>
    </location>
</feature>
<evidence type="ECO:0000259" key="2">
    <source>
        <dbReference type="Pfam" id="PF02470"/>
    </source>
</evidence>
<organism evidence="4 5">
    <name type="scientific">Labedaea rhizosphaerae</name>
    <dbReference type="NCBI Taxonomy" id="598644"/>
    <lineage>
        <taxon>Bacteria</taxon>
        <taxon>Bacillati</taxon>
        <taxon>Actinomycetota</taxon>
        <taxon>Actinomycetes</taxon>
        <taxon>Pseudonocardiales</taxon>
        <taxon>Pseudonocardiaceae</taxon>
        <taxon>Labedaea</taxon>
    </lineage>
</organism>
<dbReference type="PANTHER" id="PTHR33371:SF4">
    <property type="entry name" value="INTERMEMBRANE PHOSPHOLIPID TRANSPORT SYSTEM BINDING PROTEIN MLAD"/>
    <property type="match status" value="1"/>
</dbReference>
<dbReference type="RefSeq" id="WP_243754329.1">
    <property type="nucleotide sequence ID" value="NZ_SNXZ01000005.1"/>
</dbReference>
<evidence type="ECO:0000259" key="3">
    <source>
        <dbReference type="Pfam" id="PF11887"/>
    </source>
</evidence>
<proteinExistence type="predicted"/>
<dbReference type="NCBIfam" id="TIGR00996">
    <property type="entry name" value="Mtu_fam_mce"/>
    <property type="match status" value="1"/>
</dbReference>
<accession>A0A4R6S5Q6</accession>
<sequence>MIRSRRTLLLVRLLAAVAVVAVAVTGVFAWISHGTKGTHVTAFFTSTVGIYPGTDVRVLGVQVGTVETVEPQGRQVKVTLLVDDDVAIPAGAGAVLVAPAVVSDRYVQLTPVYTGGPRLADNATIPASQTGTPVEIDELTDNLNQLAAALGPQGANKDGALSDVLHTGAANLGGNGAALRDTINQLGQATRTLSGSQDDLFGTVDALQRFTTMLASNDGQVQQVNTQLASVSQYLAGEREDLGAAMQELAIALGTVRDFIAENRGLIQANVTKLAGITQVLVEQRDSLAETLDTAPLALDNVLNAYNPATHTIDARGNLLELIEPGVLLSCSSNGLTAAVNVPCGHSSLPPATDTQALPGLPLPAAGDLHGGKAGNK</sequence>
<feature type="domain" description="Mammalian cell entry C-terminal" evidence="3">
    <location>
        <begin position="117"/>
        <end position="296"/>
    </location>
</feature>
<dbReference type="InterPro" id="IPR024516">
    <property type="entry name" value="Mce_C"/>
</dbReference>
<dbReference type="AlphaFoldDB" id="A0A4R6S5Q6"/>
<gene>
    <name evidence="4" type="ORF">EV186_105401</name>
</gene>
<reference evidence="4 5" key="1">
    <citation type="submission" date="2019-03" db="EMBL/GenBank/DDBJ databases">
        <title>Genomic Encyclopedia of Type Strains, Phase IV (KMG-IV): sequencing the most valuable type-strain genomes for metagenomic binning, comparative biology and taxonomic classification.</title>
        <authorList>
            <person name="Goeker M."/>
        </authorList>
    </citation>
    <scope>NUCLEOTIDE SEQUENCE [LARGE SCALE GENOMIC DNA]</scope>
    <source>
        <strain evidence="4 5">DSM 45361</strain>
    </source>
</reference>
<dbReference type="Proteomes" id="UP000295444">
    <property type="component" value="Unassembled WGS sequence"/>
</dbReference>
<name>A0A4R6S5Q6_LABRH</name>
<dbReference type="GO" id="GO:0005576">
    <property type="term" value="C:extracellular region"/>
    <property type="evidence" value="ECO:0007669"/>
    <property type="project" value="TreeGrafter"/>
</dbReference>